<proteinExistence type="predicted"/>
<evidence type="ECO:0000313" key="3">
    <source>
        <dbReference type="Proteomes" id="UP000050454"/>
    </source>
</evidence>
<sequence>MVVPCYNEETRFPATDFGRFLDANSNTLLCLVNDGSKDKTLEALKHFQSLYPSKVEVLNLQKNSGKSEAVRSGINHIFNNFRNIGLIGFLDADLATKPEEWVLMANYLDEHSRYGAIVGSRIPRLGADIERKDNRSVLSNIVKTFIRLILRTNFQDTQCGAKIFHRSLVPSLFGSNFNTPWLFDVEIFMRLKKKFGGNSLRKGVLEYPLLYWSEIGDSKLKLKDSVRIPLQLLMMYFQYNWSDKFKTKSGYSIFDKKHGLMLKNYN</sequence>
<dbReference type="AlphaFoldDB" id="A0A0P7C5F6"/>
<dbReference type="Proteomes" id="UP000050454">
    <property type="component" value="Unassembled WGS sequence"/>
</dbReference>
<keyword evidence="3" id="KW-1185">Reference proteome</keyword>
<feature type="domain" description="Glycosyltransferase 2-like" evidence="1">
    <location>
        <begin position="2"/>
        <end position="169"/>
    </location>
</feature>
<dbReference type="InterPro" id="IPR001173">
    <property type="entry name" value="Glyco_trans_2-like"/>
</dbReference>
<dbReference type="Gene3D" id="3.90.550.10">
    <property type="entry name" value="Spore Coat Polysaccharide Biosynthesis Protein SpsA, Chain A"/>
    <property type="match status" value="1"/>
</dbReference>
<gene>
    <name evidence="2" type="ORF">AFM12_16095</name>
</gene>
<dbReference type="SUPFAM" id="SSF53448">
    <property type="entry name" value="Nucleotide-diphospho-sugar transferases"/>
    <property type="match status" value="1"/>
</dbReference>
<protein>
    <submittedName>
        <fullName evidence="2">Dolichyl-phosphate beta-glucosyltransferase</fullName>
    </submittedName>
</protein>
<dbReference type="GO" id="GO:0006487">
    <property type="term" value="P:protein N-linked glycosylation"/>
    <property type="evidence" value="ECO:0007669"/>
    <property type="project" value="TreeGrafter"/>
</dbReference>
<dbReference type="EMBL" id="LGTQ01000012">
    <property type="protein sequence ID" value="KPM47379.1"/>
    <property type="molecule type" value="Genomic_DNA"/>
</dbReference>
<evidence type="ECO:0000259" key="1">
    <source>
        <dbReference type="Pfam" id="PF00535"/>
    </source>
</evidence>
<reference evidence="2 3" key="1">
    <citation type="submission" date="2015-07" db="EMBL/GenBank/DDBJ databases">
        <title>The draft genome sequence of Leadbetterella sp. JN14-9.</title>
        <authorList>
            <person name="Liu Y."/>
            <person name="Du J."/>
            <person name="Shao Z."/>
        </authorList>
    </citation>
    <scope>NUCLEOTIDE SEQUENCE [LARGE SCALE GENOMIC DNA]</scope>
    <source>
        <strain evidence="2 3">JN14-9</strain>
    </source>
</reference>
<accession>A0A0P7C5F6</accession>
<dbReference type="InterPro" id="IPR029044">
    <property type="entry name" value="Nucleotide-diphossugar_trans"/>
</dbReference>
<keyword evidence="2" id="KW-0808">Transferase</keyword>
<dbReference type="PANTHER" id="PTHR10859">
    <property type="entry name" value="GLYCOSYL TRANSFERASE"/>
    <property type="match status" value="1"/>
</dbReference>
<dbReference type="STRING" id="1605367.AFM12_16095"/>
<dbReference type="PANTHER" id="PTHR10859:SF91">
    <property type="entry name" value="DOLICHYL-PHOSPHATE BETA-GLUCOSYLTRANSFERASE"/>
    <property type="match status" value="1"/>
</dbReference>
<dbReference type="PATRIC" id="fig|1605367.3.peg.648"/>
<dbReference type="GO" id="GO:0016740">
    <property type="term" value="F:transferase activity"/>
    <property type="evidence" value="ECO:0007669"/>
    <property type="project" value="UniProtKB-KW"/>
</dbReference>
<organism evidence="2 3">
    <name type="scientific">Jiulongibacter sediminis</name>
    <dbReference type="NCBI Taxonomy" id="1605367"/>
    <lineage>
        <taxon>Bacteria</taxon>
        <taxon>Pseudomonadati</taxon>
        <taxon>Bacteroidota</taxon>
        <taxon>Cytophagia</taxon>
        <taxon>Cytophagales</taxon>
        <taxon>Leadbetterellaceae</taxon>
        <taxon>Jiulongibacter</taxon>
    </lineage>
</organism>
<comment type="caution">
    <text evidence="2">The sequence shown here is derived from an EMBL/GenBank/DDBJ whole genome shotgun (WGS) entry which is preliminary data.</text>
</comment>
<name>A0A0P7C5F6_9BACT</name>
<evidence type="ECO:0000313" key="2">
    <source>
        <dbReference type="EMBL" id="KPM47379.1"/>
    </source>
</evidence>
<dbReference type="Pfam" id="PF00535">
    <property type="entry name" value="Glycos_transf_2"/>
    <property type="match status" value="1"/>
</dbReference>